<dbReference type="EMBL" id="CP067140">
    <property type="protein sequence ID" value="WCR02166.1"/>
    <property type="molecule type" value="Genomic_DNA"/>
</dbReference>
<reference evidence="2 4" key="2">
    <citation type="submission" date="2021-01" db="EMBL/GenBank/DDBJ databases">
        <title>Biogeographic distribution of Paracoccus.</title>
        <authorList>
            <person name="Hollensteiner J."/>
            <person name="Leineberger J."/>
            <person name="Brinkhoff T."/>
            <person name="Daniel R."/>
        </authorList>
    </citation>
    <scope>NUCLEOTIDE SEQUENCE [LARGE SCALE GENOMIC DNA]</scope>
    <source>
        <strain evidence="2 4">DSM 18447</strain>
    </source>
</reference>
<evidence type="ECO:0000313" key="2">
    <source>
        <dbReference type="EMBL" id="WCR02166.1"/>
    </source>
</evidence>
<reference evidence="1 3" key="1">
    <citation type="submission" date="2017-01" db="EMBL/GenBank/DDBJ databases">
        <authorList>
            <person name="Varghese N."/>
            <person name="Submissions S."/>
        </authorList>
    </citation>
    <scope>NUCLEOTIDE SEQUENCE [LARGE SCALE GENOMIC DNA]</scope>
    <source>
        <strain evidence="1 3">DSM 18447</strain>
    </source>
</reference>
<dbReference type="Proteomes" id="UP000186216">
    <property type="component" value="Unassembled WGS sequence"/>
</dbReference>
<gene>
    <name evidence="2" type="ORF">JHX88_14810</name>
    <name evidence="1" type="ORF">SAMN05421772_10882</name>
</gene>
<name>A0AA46A616_9RHOB</name>
<evidence type="ECO:0000313" key="3">
    <source>
        <dbReference type="Proteomes" id="UP000186216"/>
    </source>
</evidence>
<keyword evidence="4" id="KW-1185">Reference proteome</keyword>
<evidence type="ECO:0000313" key="4">
    <source>
        <dbReference type="Proteomes" id="UP001215549"/>
    </source>
</evidence>
<dbReference type="RefSeq" id="WP_076526474.1">
    <property type="nucleotide sequence ID" value="NZ_CP067140.1"/>
</dbReference>
<dbReference type="EMBL" id="FTOU01000008">
    <property type="protein sequence ID" value="SIS90747.1"/>
    <property type="molecule type" value="Genomic_DNA"/>
</dbReference>
<sequence length="250" mass="28083">MLTSVPLGHHLHVGAHDLYPTLAKNVFAEFPEFFEEHLIDLISPQQIRGVLRKADAQQGELPDLQHLQTRQDCLRAVLSGHGLLCPPEKISSFQGLYGTLAASFGTLARIFSSTSMTIHVVITPQSTYAPVIDFAENFAGPEIWKKPELMSWQPVIRKIQKRFPSSPMVVWAIEDPVEQAADFLCGLTALPFDKAQRERIRQIATEDRFARSRTLPLDGEFEVLLETLYEDDLEAFETMPNVQLGTRGIS</sequence>
<organism evidence="1 3">
    <name type="scientific">Paracoccus saliphilus</name>
    <dbReference type="NCBI Taxonomy" id="405559"/>
    <lineage>
        <taxon>Bacteria</taxon>
        <taxon>Pseudomonadati</taxon>
        <taxon>Pseudomonadota</taxon>
        <taxon>Alphaproteobacteria</taxon>
        <taxon>Rhodobacterales</taxon>
        <taxon>Paracoccaceae</taxon>
        <taxon>Paracoccus</taxon>
    </lineage>
</organism>
<dbReference type="Proteomes" id="UP001215549">
    <property type="component" value="Chromosome"/>
</dbReference>
<protein>
    <submittedName>
        <fullName evidence="1">Uncharacterized protein</fullName>
    </submittedName>
</protein>
<dbReference type="AlphaFoldDB" id="A0AA46A616"/>
<accession>A0AA46A616</accession>
<proteinExistence type="predicted"/>
<evidence type="ECO:0000313" key="1">
    <source>
        <dbReference type="EMBL" id="SIS90747.1"/>
    </source>
</evidence>